<dbReference type="EMBL" id="BK032497">
    <property type="protein sequence ID" value="DAF42862.1"/>
    <property type="molecule type" value="Genomic_DNA"/>
</dbReference>
<organism evidence="1">
    <name type="scientific">Siphoviridae sp. ctHip2</name>
    <dbReference type="NCBI Taxonomy" id="2827830"/>
    <lineage>
        <taxon>Viruses</taxon>
        <taxon>Duplodnaviria</taxon>
        <taxon>Heunggongvirae</taxon>
        <taxon>Uroviricota</taxon>
        <taxon>Caudoviricetes</taxon>
    </lineage>
</organism>
<reference evidence="1" key="1">
    <citation type="journal article" date="2021" name="Proc. Natl. Acad. Sci. U.S.A.">
        <title>A Catalog of Tens of Thousands of Viruses from Human Metagenomes Reveals Hidden Associations with Chronic Diseases.</title>
        <authorList>
            <person name="Tisza M.J."/>
            <person name="Buck C.B."/>
        </authorList>
    </citation>
    <scope>NUCLEOTIDE SEQUENCE</scope>
    <source>
        <strain evidence="1">CtHip2</strain>
    </source>
</reference>
<name>A0A8S5RVQ7_9CAUD</name>
<accession>A0A8S5RVQ7</accession>
<sequence>MTTFKELTKKYNCTAKCQSLLERLDMVEEKFEQFSNKHQIDEHYGLDFDFLYGDFTWKPKLTQKRTIQEHLVTNHELIEELKNLSDEDFIKVMSTMESDLLKAFAYHIVNITGLAIYYNCLFKIDQLRNVNQDFKETINYKDEDITISKTYDYFVMNYKDYLCIHYFKNDRMFSFSNPSLKTNEIECLKDFEEQVEKDVEFLIEFLNS</sequence>
<protein>
    <submittedName>
        <fullName evidence="1">Uncharacterized protein</fullName>
    </submittedName>
</protein>
<proteinExistence type="predicted"/>
<evidence type="ECO:0000313" key="1">
    <source>
        <dbReference type="EMBL" id="DAF42862.1"/>
    </source>
</evidence>